<protein>
    <submittedName>
        <fullName evidence="2">Minor capsid protein 2</fullName>
    </submittedName>
</protein>
<gene>
    <name evidence="2" type="ORF">B0H94_11825</name>
</gene>
<accession>A0A2P8H657</accession>
<keyword evidence="3" id="KW-1185">Reference proteome</keyword>
<reference evidence="2 3" key="1">
    <citation type="submission" date="2018-03" db="EMBL/GenBank/DDBJ databases">
        <title>Genomic Encyclopedia of Type Strains, Phase III (KMG-III): the genomes of soil and plant-associated and newly described type strains.</title>
        <authorList>
            <person name="Whitman W."/>
        </authorList>
    </citation>
    <scope>NUCLEOTIDE SEQUENCE [LARGE SCALE GENOMIC DNA]</scope>
    <source>
        <strain evidence="2 3">CGMCC 1.07653</strain>
    </source>
</reference>
<dbReference type="Pfam" id="PF06152">
    <property type="entry name" value="Phage_min_cap2"/>
    <property type="match status" value="1"/>
</dbReference>
<evidence type="ECO:0000256" key="1">
    <source>
        <dbReference type="SAM" id="MobiDB-lite"/>
    </source>
</evidence>
<feature type="compositionally biased region" description="Basic and acidic residues" evidence="1">
    <location>
        <begin position="317"/>
        <end position="333"/>
    </location>
</feature>
<comment type="caution">
    <text evidence="2">The sequence shown here is derived from an EMBL/GenBank/DDBJ whole genome shotgun (WGS) entry which is preliminary data.</text>
</comment>
<feature type="region of interest" description="Disordered" evidence="1">
    <location>
        <begin position="290"/>
        <end position="375"/>
    </location>
</feature>
<evidence type="ECO:0000313" key="2">
    <source>
        <dbReference type="EMBL" id="PSL41712.1"/>
    </source>
</evidence>
<name>A0A2P8H657_9BACI</name>
<dbReference type="OrthoDB" id="3197444at2"/>
<feature type="region of interest" description="Disordered" evidence="1">
    <location>
        <begin position="242"/>
        <end position="270"/>
    </location>
</feature>
<proteinExistence type="predicted"/>
<sequence length="375" mass="42768">MICTVMAMIERERLEQLSQPLIQVYNVLQTSMIENMAKELGKDNDLLQSDPSRWEARQLNKLNAIKERNADELARLTGGNRDAIQEALDKASKEGVEPNEEALRKALEDGKDLSEPVPLAEDEAVQEILDGYQAQANDTLRSVNNTLLDQSEETYRNMLTRASADVRAGVKSPEQALRDTVREWSHKGMPALIRSDGAEMSPEGYVRTVMRTMSNRVTNDIQEKRFDEWGVDLVEVSSHVGARPKCEPHQGKVYSRGGDSDNYPPLSSTSMGEKDGLFGINCRHVKYPYFPGQSKQQNEPVNKTENDRAYKNSQKQRNIERKIRQAKSEKRTMEALGDEEGVKQANERMRLQQSNMRKFADDTGRTRRREREQIH</sequence>
<feature type="compositionally biased region" description="Basic and acidic residues" evidence="1">
    <location>
        <begin position="358"/>
        <end position="375"/>
    </location>
</feature>
<evidence type="ECO:0000313" key="3">
    <source>
        <dbReference type="Proteomes" id="UP000242310"/>
    </source>
</evidence>
<dbReference type="GO" id="GO:0005198">
    <property type="term" value="F:structural molecule activity"/>
    <property type="evidence" value="ECO:0007669"/>
    <property type="project" value="InterPro"/>
</dbReference>
<dbReference type="AlphaFoldDB" id="A0A2P8H657"/>
<organism evidence="2 3">
    <name type="scientific">Salsuginibacillus halophilus</name>
    <dbReference type="NCBI Taxonomy" id="517424"/>
    <lineage>
        <taxon>Bacteria</taxon>
        <taxon>Bacillati</taxon>
        <taxon>Bacillota</taxon>
        <taxon>Bacilli</taxon>
        <taxon>Bacillales</taxon>
        <taxon>Bacillaceae</taxon>
        <taxon>Salsuginibacillus</taxon>
    </lineage>
</organism>
<dbReference type="EMBL" id="PYAV01000018">
    <property type="protein sequence ID" value="PSL41712.1"/>
    <property type="molecule type" value="Genomic_DNA"/>
</dbReference>
<feature type="compositionally biased region" description="Basic and acidic residues" evidence="1">
    <location>
        <begin position="340"/>
        <end position="350"/>
    </location>
</feature>
<dbReference type="InterPro" id="IPR009319">
    <property type="entry name" value="Phage_A118_VSP1"/>
</dbReference>
<dbReference type="Proteomes" id="UP000242310">
    <property type="component" value="Unassembled WGS sequence"/>
</dbReference>